<sequence>MRKIKTLNNISKKGLDLFSDKYEVSDSVESPEAILVRSAQVDTDSFEGLLAVARAGAGVNNITIDKASAKGVCVFNTPGANANAVAELVMTVLGMAVRHVSEAEAWVKSLDPNDPALEKTIEKGKKMFSGTELAGKTLGVVGLGKIGVLVSNYARWKNMKVVAYDPYPSAANMHKLSNVVTVVKTIDEVISQADYLTVHVPFIKGVTENMLNEKNLAAFKGSLILNFARGGIVNMETVYKMLDEGKLAGYLTDFADARSLKHEKISIFPHLGASTEEAEENCAVMAVEELKDYLEFGVVRNSVNFPPLDSYPHAEVKSRVVVINQDVPNMIAEITKVFGAANINIASFSNKSNGKIGYNLIDVETAVDDSIIDALTKLEKVIRVRVIHF</sequence>
<dbReference type="Proteomes" id="UP000231134">
    <property type="component" value="Unassembled WGS sequence"/>
</dbReference>
<dbReference type="Gene3D" id="3.30.70.260">
    <property type="match status" value="1"/>
</dbReference>
<evidence type="ECO:0000256" key="10">
    <source>
        <dbReference type="ARBA" id="ARBA00048731"/>
    </source>
</evidence>
<comment type="similarity">
    <text evidence="11">Belongs to the D-isomer specific 2-hydroxyacid dehydrogenase family.</text>
</comment>
<dbReference type="InterPro" id="IPR006139">
    <property type="entry name" value="D-isomer_2_OHA_DH_cat_dom"/>
</dbReference>
<dbReference type="PROSITE" id="PS00065">
    <property type="entry name" value="D_2_HYDROXYACID_DH_1"/>
    <property type="match status" value="1"/>
</dbReference>
<evidence type="ECO:0000259" key="12">
    <source>
        <dbReference type="PROSITE" id="PS51671"/>
    </source>
</evidence>
<keyword evidence="6 11" id="KW-0560">Oxidoreductase</keyword>
<reference evidence="13 14" key="1">
    <citation type="submission" date="2017-11" db="EMBL/GenBank/DDBJ databases">
        <title>Animal gut microbial communities from fecal samples from Wisconsin, USA.</title>
        <authorList>
            <person name="Neumann A."/>
        </authorList>
    </citation>
    <scope>NUCLEOTIDE SEQUENCE [LARGE SCALE GENOMIC DNA]</scope>
    <source>
        <strain evidence="13 14">UWS3</strain>
    </source>
</reference>
<gene>
    <name evidence="13" type="ORF">BGX16_0381</name>
</gene>
<dbReference type="GO" id="GO:0004617">
    <property type="term" value="F:phosphoglycerate dehydrogenase activity"/>
    <property type="evidence" value="ECO:0007669"/>
    <property type="project" value="UniProtKB-EC"/>
</dbReference>
<evidence type="ECO:0000256" key="2">
    <source>
        <dbReference type="ARBA" id="ARBA00005216"/>
    </source>
</evidence>
<dbReference type="InterPro" id="IPR036291">
    <property type="entry name" value="NAD(P)-bd_dom_sf"/>
</dbReference>
<comment type="function">
    <text evidence="1">Catalyzes the reversible oxidation of 3-phospho-D-glycerate to 3-phosphonooxypyruvate, the first step of the phosphorylated L-serine biosynthesis pathway. Also catalyzes the reversible oxidation of 2-hydroxyglutarate to 2-oxoglutarate.</text>
</comment>
<dbReference type="PANTHER" id="PTHR42938:SF47">
    <property type="entry name" value="HYDROXYPYRUVATE REDUCTASE"/>
    <property type="match status" value="1"/>
</dbReference>
<dbReference type="AlphaFoldDB" id="A0A2M9A4A7"/>
<dbReference type="GO" id="GO:0051287">
    <property type="term" value="F:NAD binding"/>
    <property type="evidence" value="ECO:0007669"/>
    <property type="project" value="InterPro"/>
</dbReference>
<dbReference type="PROSITE" id="PS51671">
    <property type="entry name" value="ACT"/>
    <property type="match status" value="1"/>
</dbReference>
<dbReference type="SUPFAM" id="SSF55021">
    <property type="entry name" value="ACT-like"/>
    <property type="match status" value="1"/>
</dbReference>
<keyword evidence="7" id="KW-0520">NAD</keyword>
<dbReference type="CDD" id="cd12174">
    <property type="entry name" value="PGDH_like_3"/>
    <property type="match status" value="1"/>
</dbReference>
<dbReference type="SUPFAM" id="SSF51735">
    <property type="entry name" value="NAD(P)-binding Rossmann-fold domains"/>
    <property type="match status" value="1"/>
</dbReference>
<evidence type="ECO:0000313" key="13">
    <source>
        <dbReference type="EMBL" id="PJJ40457.1"/>
    </source>
</evidence>
<evidence type="ECO:0000256" key="8">
    <source>
        <dbReference type="ARBA" id="ARBA00030455"/>
    </source>
</evidence>
<dbReference type="OrthoDB" id="9805416at2"/>
<dbReference type="RefSeq" id="WP_100424538.1">
    <property type="nucleotide sequence ID" value="NZ_JAQXKX010000007.1"/>
</dbReference>
<feature type="domain" description="ACT" evidence="12">
    <location>
        <begin position="319"/>
        <end position="389"/>
    </location>
</feature>
<evidence type="ECO:0000256" key="1">
    <source>
        <dbReference type="ARBA" id="ARBA00003800"/>
    </source>
</evidence>
<dbReference type="Pfam" id="PF00389">
    <property type="entry name" value="2-Hacid_dh"/>
    <property type="match status" value="1"/>
</dbReference>
<name>A0A2M9A4A7_9BACT</name>
<dbReference type="UniPathway" id="UPA00135">
    <property type="reaction ID" value="UER00196"/>
</dbReference>
<proteinExistence type="inferred from homology"/>
<comment type="caution">
    <text evidence="13">The sequence shown here is derived from an EMBL/GenBank/DDBJ whole genome shotgun (WGS) entry which is preliminary data.</text>
</comment>
<organism evidence="13 14">
    <name type="scientific">Hallerella succinigenes</name>
    <dbReference type="NCBI Taxonomy" id="1896222"/>
    <lineage>
        <taxon>Bacteria</taxon>
        <taxon>Pseudomonadati</taxon>
        <taxon>Fibrobacterota</taxon>
        <taxon>Fibrobacteria</taxon>
        <taxon>Fibrobacterales</taxon>
        <taxon>Fibrobacteraceae</taxon>
        <taxon>Hallerella</taxon>
    </lineage>
</organism>
<dbReference type="EC" id="1.1.1.95" evidence="4"/>
<evidence type="ECO:0000256" key="6">
    <source>
        <dbReference type="ARBA" id="ARBA00023002"/>
    </source>
</evidence>
<evidence type="ECO:0000256" key="7">
    <source>
        <dbReference type="ARBA" id="ARBA00023027"/>
    </source>
</evidence>
<protein>
    <recommendedName>
        <fullName evidence="5">D-3-phosphoglycerate dehydrogenase</fullName>
        <ecNumber evidence="3">1.1.1.399</ecNumber>
        <ecNumber evidence="4">1.1.1.95</ecNumber>
    </recommendedName>
    <alternativeName>
        <fullName evidence="8">2-oxoglutarate reductase</fullName>
    </alternativeName>
</protein>
<dbReference type="Gene3D" id="3.40.50.720">
    <property type="entry name" value="NAD(P)-binding Rossmann-like Domain"/>
    <property type="match status" value="2"/>
</dbReference>
<evidence type="ECO:0000313" key="14">
    <source>
        <dbReference type="Proteomes" id="UP000231134"/>
    </source>
</evidence>
<dbReference type="PANTHER" id="PTHR42938">
    <property type="entry name" value="FORMATE DEHYDROGENASE 1"/>
    <property type="match status" value="1"/>
</dbReference>
<evidence type="ECO:0000256" key="5">
    <source>
        <dbReference type="ARBA" id="ARBA00021582"/>
    </source>
</evidence>
<dbReference type="InterPro" id="IPR006140">
    <property type="entry name" value="D-isomer_DH_NAD-bd"/>
</dbReference>
<dbReference type="EMBL" id="PGEX01000001">
    <property type="protein sequence ID" value="PJJ40457.1"/>
    <property type="molecule type" value="Genomic_DNA"/>
</dbReference>
<evidence type="ECO:0000256" key="3">
    <source>
        <dbReference type="ARBA" id="ARBA00013001"/>
    </source>
</evidence>
<evidence type="ECO:0000256" key="9">
    <source>
        <dbReference type="ARBA" id="ARBA00048126"/>
    </source>
</evidence>
<evidence type="ECO:0000256" key="11">
    <source>
        <dbReference type="RuleBase" id="RU003719"/>
    </source>
</evidence>
<keyword evidence="14" id="KW-1185">Reference proteome</keyword>
<dbReference type="InterPro" id="IPR002912">
    <property type="entry name" value="ACT_dom"/>
</dbReference>
<dbReference type="CDD" id="cd04901">
    <property type="entry name" value="ACT_3PGDH"/>
    <property type="match status" value="1"/>
</dbReference>
<dbReference type="EC" id="1.1.1.399" evidence="3"/>
<dbReference type="InterPro" id="IPR029752">
    <property type="entry name" value="D-isomer_DH_CS1"/>
</dbReference>
<comment type="catalytic activity">
    <reaction evidence="9">
        <text>(R)-2-hydroxyglutarate + NAD(+) = 2-oxoglutarate + NADH + H(+)</text>
        <dbReference type="Rhea" id="RHEA:49612"/>
        <dbReference type="ChEBI" id="CHEBI:15378"/>
        <dbReference type="ChEBI" id="CHEBI:15801"/>
        <dbReference type="ChEBI" id="CHEBI:16810"/>
        <dbReference type="ChEBI" id="CHEBI:57540"/>
        <dbReference type="ChEBI" id="CHEBI:57945"/>
        <dbReference type="EC" id="1.1.1.399"/>
    </reaction>
</comment>
<comment type="catalytic activity">
    <reaction evidence="10">
        <text>(2R)-3-phosphoglycerate + NAD(+) = 3-phosphooxypyruvate + NADH + H(+)</text>
        <dbReference type="Rhea" id="RHEA:12641"/>
        <dbReference type="ChEBI" id="CHEBI:15378"/>
        <dbReference type="ChEBI" id="CHEBI:18110"/>
        <dbReference type="ChEBI" id="CHEBI:57540"/>
        <dbReference type="ChEBI" id="CHEBI:57945"/>
        <dbReference type="ChEBI" id="CHEBI:58272"/>
        <dbReference type="EC" id="1.1.1.95"/>
    </reaction>
</comment>
<accession>A0A2M9A4A7</accession>
<evidence type="ECO:0000256" key="4">
    <source>
        <dbReference type="ARBA" id="ARBA00013143"/>
    </source>
</evidence>
<dbReference type="Pfam" id="PF02826">
    <property type="entry name" value="2-Hacid_dh_C"/>
    <property type="match status" value="1"/>
</dbReference>
<comment type="pathway">
    <text evidence="2">Amino-acid biosynthesis; L-serine biosynthesis; L-serine from 3-phospho-D-glycerate: step 1/3.</text>
</comment>
<dbReference type="InterPro" id="IPR045865">
    <property type="entry name" value="ACT-like_dom_sf"/>
</dbReference>
<dbReference type="SUPFAM" id="SSF52283">
    <property type="entry name" value="Formate/glycerate dehydrogenase catalytic domain-like"/>
    <property type="match status" value="1"/>
</dbReference>